<accession>A0A0E9VDW3</accession>
<reference evidence="1" key="2">
    <citation type="journal article" date="2015" name="Fish Shellfish Immunol.">
        <title>Early steps in the European eel (Anguilla anguilla)-Vibrio vulnificus interaction in the gills: Role of the RtxA13 toxin.</title>
        <authorList>
            <person name="Callol A."/>
            <person name="Pajuelo D."/>
            <person name="Ebbesson L."/>
            <person name="Teles M."/>
            <person name="MacKenzie S."/>
            <person name="Amaro C."/>
        </authorList>
    </citation>
    <scope>NUCLEOTIDE SEQUENCE</scope>
</reference>
<name>A0A0E9VDW3_ANGAN</name>
<sequence length="26" mass="3015">MPGFWTRIFSFQIICTGLVRGPDQMI</sequence>
<proteinExistence type="predicted"/>
<dbReference type="AlphaFoldDB" id="A0A0E9VDW3"/>
<evidence type="ECO:0000313" key="1">
    <source>
        <dbReference type="EMBL" id="JAH76294.1"/>
    </source>
</evidence>
<dbReference type="EMBL" id="GBXM01032283">
    <property type="protein sequence ID" value="JAH76294.1"/>
    <property type="molecule type" value="Transcribed_RNA"/>
</dbReference>
<organism evidence="1">
    <name type="scientific">Anguilla anguilla</name>
    <name type="common">European freshwater eel</name>
    <name type="synonym">Muraena anguilla</name>
    <dbReference type="NCBI Taxonomy" id="7936"/>
    <lineage>
        <taxon>Eukaryota</taxon>
        <taxon>Metazoa</taxon>
        <taxon>Chordata</taxon>
        <taxon>Craniata</taxon>
        <taxon>Vertebrata</taxon>
        <taxon>Euteleostomi</taxon>
        <taxon>Actinopterygii</taxon>
        <taxon>Neopterygii</taxon>
        <taxon>Teleostei</taxon>
        <taxon>Anguilliformes</taxon>
        <taxon>Anguillidae</taxon>
        <taxon>Anguilla</taxon>
    </lineage>
</organism>
<reference evidence="1" key="1">
    <citation type="submission" date="2014-11" db="EMBL/GenBank/DDBJ databases">
        <authorList>
            <person name="Amaro Gonzalez C."/>
        </authorList>
    </citation>
    <scope>NUCLEOTIDE SEQUENCE</scope>
</reference>
<protein>
    <submittedName>
        <fullName evidence="1">Uncharacterized protein</fullName>
    </submittedName>
</protein>